<evidence type="ECO:0000313" key="10">
    <source>
        <dbReference type="Proteomes" id="UP000267251"/>
    </source>
</evidence>
<keyword evidence="10" id="KW-1185">Reference proteome</keyword>
<evidence type="ECO:0000256" key="5">
    <source>
        <dbReference type="ARBA" id="ARBA00022691"/>
    </source>
</evidence>
<dbReference type="InterPro" id="IPR007177">
    <property type="entry name" value="Tsr3_C"/>
</dbReference>
<dbReference type="PANTHER" id="PTHR20426">
    <property type="entry name" value="RIBOSOME BIOGENESIS PROTEIN TSR3 HOMOLOG"/>
    <property type="match status" value="1"/>
</dbReference>
<dbReference type="NCBIfam" id="NF002621">
    <property type="entry name" value="PRK02287.1"/>
    <property type="match status" value="1"/>
</dbReference>
<feature type="region of interest" description="Disordered" evidence="6">
    <location>
        <begin position="169"/>
        <end position="248"/>
    </location>
</feature>
<evidence type="ECO:0000259" key="8">
    <source>
        <dbReference type="Pfam" id="PF04068"/>
    </source>
</evidence>
<keyword evidence="5" id="KW-0949">S-adenosyl-L-methionine</keyword>
<dbReference type="HAMAP" id="MF_01116">
    <property type="entry name" value="TSR3"/>
    <property type="match status" value="1"/>
</dbReference>
<evidence type="ECO:0008006" key="11">
    <source>
        <dbReference type="Google" id="ProtNLM"/>
    </source>
</evidence>
<name>A0A4P9Y389_9FUNG</name>
<evidence type="ECO:0000256" key="1">
    <source>
        <dbReference type="ARBA" id="ARBA00022490"/>
    </source>
</evidence>
<feature type="non-terminal residue" evidence="9">
    <location>
        <position position="1"/>
    </location>
</feature>
<evidence type="ECO:0000256" key="2">
    <source>
        <dbReference type="ARBA" id="ARBA00022517"/>
    </source>
</evidence>
<dbReference type="Proteomes" id="UP000267251">
    <property type="component" value="Unassembled WGS sequence"/>
</dbReference>
<feature type="domain" description="16S/18S rRNA aminocarboxypropyltransferase Tsr3 C-terminal" evidence="7">
    <location>
        <begin position="33"/>
        <end position="159"/>
    </location>
</feature>
<accession>A0A4P9Y389</accession>
<feature type="compositionally biased region" description="Acidic residues" evidence="6">
    <location>
        <begin position="192"/>
        <end position="231"/>
    </location>
</feature>
<protein>
    <recommendedName>
        <fullName evidence="11">16S/18S rRNA aminocarboxypropyltransferase Tsr3 C-terminal domain-containing protein</fullName>
    </recommendedName>
</protein>
<evidence type="ECO:0000256" key="3">
    <source>
        <dbReference type="ARBA" id="ARBA00022552"/>
    </source>
</evidence>
<reference evidence="10" key="1">
    <citation type="journal article" date="2018" name="Nat. Microbiol.">
        <title>Leveraging single-cell genomics to expand the fungal tree of life.</title>
        <authorList>
            <person name="Ahrendt S.R."/>
            <person name="Quandt C.A."/>
            <person name="Ciobanu D."/>
            <person name="Clum A."/>
            <person name="Salamov A."/>
            <person name="Andreopoulos B."/>
            <person name="Cheng J.F."/>
            <person name="Woyke T."/>
            <person name="Pelin A."/>
            <person name="Henrissat B."/>
            <person name="Reynolds N.K."/>
            <person name="Benny G.L."/>
            <person name="Smith M.E."/>
            <person name="James T.Y."/>
            <person name="Grigoriev I.V."/>
        </authorList>
    </citation>
    <scope>NUCLEOTIDE SEQUENCE [LARGE SCALE GENOMIC DNA]</scope>
</reference>
<feature type="compositionally biased region" description="Basic and acidic residues" evidence="6">
    <location>
        <begin position="169"/>
        <end position="179"/>
    </location>
</feature>
<dbReference type="AlphaFoldDB" id="A0A4P9Y389"/>
<keyword evidence="4" id="KW-0808">Transferase</keyword>
<evidence type="ECO:0000259" key="7">
    <source>
        <dbReference type="Pfam" id="PF04034"/>
    </source>
</evidence>
<proteinExistence type="inferred from homology"/>
<dbReference type="InterPro" id="IPR022968">
    <property type="entry name" value="Tsr3-like"/>
</dbReference>
<evidence type="ECO:0000313" key="9">
    <source>
        <dbReference type="EMBL" id="RKP13325.1"/>
    </source>
</evidence>
<dbReference type="EMBL" id="KZ988049">
    <property type="protein sequence ID" value="RKP13325.1"/>
    <property type="molecule type" value="Genomic_DNA"/>
</dbReference>
<gene>
    <name evidence="9" type="ORF">BJ684DRAFT_10218</name>
</gene>
<evidence type="ECO:0000256" key="6">
    <source>
        <dbReference type="SAM" id="MobiDB-lite"/>
    </source>
</evidence>
<dbReference type="PANTHER" id="PTHR20426:SF0">
    <property type="entry name" value="18S RRNA AMINOCARBOXYPROPYLTRANSFERASE"/>
    <property type="match status" value="1"/>
</dbReference>
<dbReference type="InterPro" id="IPR007209">
    <property type="entry name" value="RNaseL-inhib-like_metal-bd_dom"/>
</dbReference>
<keyword evidence="1" id="KW-0963">Cytoplasm</keyword>
<sequence>DFDHCDPKRCSGKRLRRLGLARNLRVGQACRGIVLSPRGTMVVSPADREIVESNGAGVIECSWAKLDEIPFRRLHSRHDRILPYLVATNPVNYGKPWRLNCAEAFAATLYITGFPEVADKVMSCFKWGGAFRKVNRELLERYAACGDAEDVKKAQETWLKKIEEEYREGQAHTESKADDDLLFENPNHAGWEEDESDNDEEERSTDDDENESSDEEEEEEEEGEGLDEEDEGVRAVTDALGNTKFVRD</sequence>
<evidence type="ECO:0000256" key="4">
    <source>
        <dbReference type="ARBA" id="ARBA00022679"/>
    </source>
</evidence>
<dbReference type="GO" id="GO:0030490">
    <property type="term" value="P:maturation of SSU-rRNA"/>
    <property type="evidence" value="ECO:0007669"/>
    <property type="project" value="TreeGrafter"/>
</dbReference>
<organism evidence="9 10">
    <name type="scientific">Piptocephalis cylindrospora</name>
    <dbReference type="NCBI Taxonomy" id="1907219"/>
    <lineage>
        <taxon>Eukaryota</taxon>
        <taxon>Fungi</taxon>
        <taxon>Fungi incertae sedis</taxon>
        <taxon>Zoopagomycota</taxon>
        <taxon>Zoopagomycotina</taxon>
        <taxon>Zoopagomycetes</taxon>
        <taxon>Zoopagales</taxon>
        <taxon>Piptocephalidaceae</taxon>
        <taxon>Piptocephalis</taxon>
    </lineage>
</organism>
<keyword evidence="2" id="KW-0690">Ribosome biogenesis</keyword>
<feature type="domain" description="RNase L inhibitor RLI-like possible metal-binding" evidence="8">
    <location>
        <begin position="1"/>
        <end position="28"/>
    </location>
</feature>
<dbReference type="GO" id="GO:0106388">
    <property type="term" value="F:rRNA small subunit aminocarboxypropyltransferase activity"/>
    <property type="evidence" value="ECO:0007669"/>
    <property type="project" value="InterPro"/>
</dbReference>
<dbReference type="Pfam" id="PF04034">
    <property type="entry name" value="Ribo_biogen_C"/>
    <property type="match status" value="1"/>
</dbReference>
<dbReference type="Pfam" id="PF04068">
    <property type="entry name" value="Fer4_RLI"/>
    <property type="match status" value="1"/>
</dbReference>
<dbReference type="OrthoDB" id="10262062at2759"/>
<keyword evidence="3" id="KW-0698">rRNA processing</keyword>